<dbReference type="GO" id="GO:0070478">
    <property type="term" value="P:nuclear-transcribed mRNA catabolic process, 3'-5' exonucleolytic nonsense-mediated decay"/>
    <property type="evidence" value="ECO:0007669"/>
    <property type="project" value="TreeGrafter"/>
</dbReference>
<dbReference type="SMART" id="SM01142">
    <property type="entry name" value="DSHCT"/>
    <property type="match status" value="1"/>
</dbReference>
<dbReference type="Gene3D" id="3.40.50.300">
    <property type="entry name" value="P-loop containing nucleotide triphosphate hydrolases"/>
    <property type="match status" value="2"/>
</dbReference>
<organism evidence="8 10">
    <name type="scientific">Acidipropionibacterium acidipropionici</name>
    <dbReference type="NCBI Taxonomy" id="1748"/>
    <lineage>
        <taxon>Bacteria</taxon>
        <taxon>Bacillati</taxon>
        <taxon>Actinomycetota</taxon>
        <taxon>Actinomycetes</taxon>
        <taxon>Propionibacteriales</taxon>
        <taxon>Propionibacteriaceae</taxon>
        <taxon>Acidipropionibacterium</taxon>
    </lineage>
</organism>
<name>A0AAC9FBP2_9ACTN</name>
<sequence length="919" mass="100605">MDSALDRFASGYSFGLDDYQLEACHHLDDGAGVLVAAPTGAGKTVVGEYATFLALESGRKCFYTTPIKALSNQKYHDLVERYGAEEVGLLTGDVSVNSEAPLVVMTTEVLRNMIYAGSRTLEGLGWVVMDEVHYLADRFRGPVWEEVILGLADSVRLVCLSATVSNAEEFGEWLDEVRGDIRVVVSERRPVPLTQHVALAKRIVDLFAPDRPGTVNPDLLQVARQEARSQRDDGRRPRGRSGKGRRTVSYGSGRFGGASAQRFERDDHRAPRNSPSRSQVVRALRRAHLLPAIIFVFSRQGCDAAVSQLMSSDVVLTSTEEARRLREIAERHGSALTDAERRVLGWDRFVSAFERGVAAHHAGLLPVVKAVVEEGFVNGLLKVVVATETLALGINMPARTVVIERLVKYNGQTHADITPGEYTQLTGRAGRRGIDVEGHAVVCWQPGMDPRAVAGLASRRTYPLRSAFTPTYNMAVNLVATVGRQRAARVLEHSFAQFQIDRRSGPAGARRKENEKAIADYLEAAACDLGDFTEYASMREKISRLEAGQARLRRGSRDAEVLDSLSALDPGDVIAVPSGPHAGWAVIVDPGTRGRHGDRPNPLAMVSDRRVVRLGEHDIDSPVHRMAGVRVPPHFHPRDAAARKALGKALDQATRNLEEPAARPPKPQVDARLTDQITALRAELRAHPCHSCPDRETHARFAERAMALRRETDAATAKARRRSGSISDRFDRICLVLEALGYLEPGGLRVSDSGRVLSRIYSELDLVTAEAIAEGVLDGLDPAQLAAVLSTLIFESRPADRRHQYGHWLPDPACEEAVSRLRAVRARVGRLERDHRLERPRDLDTGFAEIAYQWASGAALDTVLEEGSSAGDFVRQMRQLADLAGQIAGAGVDEELARACRRMLGAVQRGVVAMSGEED</sequence>
<evidence type="ECO:0000313" key="11">
    <source>
        <dbReference type="Proteomes" id="UP000178666"/>
    </source>
</evidence>
<dbReference type="PROSITE" id="PS51194">
    <property type="entry name" value="HELICASE_CTER"/>
    <property type="match status" value="1"/>
</dbReference>
<dbReference type="CDD" id="cd18795">
    <property type="entry name" value="SF2_C_Ski2"/>
    <property type="match status" value="1"/>
</dbReference>
<dbReference type="GO" id="GO:0003676">
    <property type="term" value="F:nucleic acid binding"/>
    <property type="evidence" value="ECO:0007669"/>
    <property type="project" value="InterPro"/>
</dbReference>
<keyword evidence="2" id="KW-0378">Hydrolase</keyword>
<dbReference type="AlphaFoldDB" id="A0AAC9FBP2"/>
<dbReference type="InterPro" id="IPR058621">
    <property type="entry name" value="SH3_HelY"/>
</dbReference>
<evidence type="ECO:0000256" key="2">
    <source>
        <dbReference type="ARBA" id="ARBA00022801"/>
    </source>
</evidence>
<dbReference type="Pfam" id="PF26090">
    <property type="entry name" value="SH3_HelY"/>
    <property type="match status" value="1"/>
</dbReference>
<dbReference type="Pfam" id="PF00271">
    <property type="entry name" value="Helicase_C"/>
    <property type="match status" value="1"/>
</dbReference>
<dbReference type="GO" id="GO:0005524">
    <property type="term" value="F:ATP binding"/>
    <property type="evidence" value="ECO:0007669"/>
    <property type="project" value="UniProtKB-KW"/>
</dbReference>
<evidence type="ECO:0000259" key="7">
    <source>
        <dbReference type="PROSITE" id="PS51194"/>
    </source>
</evidence>
<dbReference type="Pfam" id="PF08148">
    <property type="entry name" value="DSHCT"/>
    <property type="match status" value="1"/>
</dbReference>
<dbReference type="Proteomes" id="UP000178666">
    <property type="component" value="Chromosome"/>
</dbReference>
<gene>
    <name evidence="9" type="ORF">A8L58_02555</name>
    <name evidence="8" type="ORF">AXH35_01085</name>
</gene>
<feature type="compositionally biased region" description="Basic residues" evidence="5">
    <location>
        <begin position="237"/>
        <end position="246"/>
    </location>
</feature>
<evidence type="ECO:0000313" key="10">
    <source>
        <dbReference type="Proteomes" id="UP000075221"/>
    </source>
</evidence>
<dbReference type="SMART" id="SM00487">
    <property type="entry name" value="DEXDc"/>
    <property type="match status" value="1"/>
</dbReference>
<dbReference type="SMART" id="SM00490">
    <property type="entry name" value="HELICc"/>
    <property type="match status" value="1"/>
</dbReference>
<dbReference type="RefSeq" id="WP_062818823.1">
    <property type="nucleotide sequence ID" value="NZ_CP014352.1"/>
</dbReference>
<reference evidence="9 11" key="1">
    <citation type="journal article" date="2016" name="Plant Dis.">
        <title>Improved production of propionic acid using genome shuffling.</title>
        <authorList>
            <person name="Luna-Flores C.H."/>
            <person name="Palfreyman R.W."/>
            <person name="Kromer J.O."/>
            <person name="Nielsen L.K."/>
            <person name="Marcellin E."/>
        </authorList>
    </citation>
    <scope>NUCLEOTIDE SEQUENCE [LARGE SCALE GENOMIC DNA]</scope>
    <source>
        <strain evidence="9 11">F3E8</strain>
    </source>
</reference>
<dbReference type="EMBL" id="CP015970">
    <property type="protein sequence ID" value="AOZ45778.1"/>
    <property type="molecule type" value="Genomic_DNA"/>
</dbReference>
<feature type="domain" description="Helicase ATP-binding" evidence="6">
    <location>
        <begin position="24"/>
        <end position="182"/>
    </location>
</feature>
<keyword evidence="3 8" id="KW-0347">Helicase</keyword>
<protein>
    <submittedName>
        <fullName evidence="8">RNA helicase</fullName>
    </submittedName>
</protein>
<evidence type="ECO:0000313" key="8">
    <source>
        <dbReference type="EMBL" id="AMS04286.1"/>
    </source>
</evidence>
<dbReference type="InterPro" id="IPR027417">
    <property type="entry name" value="P-loop_NTPase"/>
</dbReference>
<keyword evidence="11" id="KW-1185">Reference proteome</keyword>
<dbReference type="Gene3D" id="1.10.3380.30">
    <property type="match status" value="1"/>
</dbReference>
<evidence type="ECO:0000259" key="6">
    <source>
        <dbReference type="PROSITE" id="PS51192"/>
    </source>
</evidence>
<evidence type="ECO:0000256" key="1">
    <source>
        <dbReference type="ARBA" id="ARBA00022741"/>
    </source>
</evidence>
<dbReference type="Proteomes" id="UP000075221">
    <property type="component" value="Chromosome"/>
</dbReference>
<dbReference type="InterPro" id="IPR050699">
    <property type="entry name" value="RNA-DNA_Helicase"/>
</dbReference>
<keyword evidence="4" id="KW-0067">ATP-binding</keyword>
<evidence type="ECO:0000256" key="3">
    <source>
        <dbReference type="ARBA" id="ARBA00022806"/>
    </source>
</evidence>
<dbReference type="GO" id="GO:0016787">
    <property type="term" value="F:hydrolase activity"/>
    <property type="evidence" value="ECO:0007669"/>
    <property type="project" value="UniProtKB-KW"/>
</dbReference>
<dbReference type="Pfam" id="PF00270">
    <property type="entry name" value="DEAD"/>
    <property type="match status" value="1"/>
</dbReference>
<keyword evidence="1" id="KW-0547">Nucleotide-binding</keyword>
<dbReference type="InterPro" id="IPR001650">
    <property type="entry name" value="Helicase_C-like"/>
</dbReference>
<reference evidence="8 10" key="2">
    <citation type="submission" date="2016-02" db="EMBL/GenBank/DDBJ databases">
        <title>Complete Genome Sequence of Propionibacterium acidipropionici ATCC 55737.</title>
        <authorList>
            <person name="Luna Flores C.H."/>
            <person name="Nielsen L.K."/>
            <person name="Marcellin E."/>
        </authorList>
    </citation>
    <scope>NUCLEOTIDE SEQUENCE [LARGE SCALE GENOMIC DNA]</scope>
    <source>
        <strain evidence="8 10">ATCC 55737</strain>
    </source>
</reference>
<dbReference type="InterPro" id="IPR014001">
    <property type="entry name" value="Helicase_ATP-bd"/>
</dbReference>
<dbReference type="PANTHER" id="PTHR12131:SF1">
    <property type="entry name" value="ATP-DEPENDENT RNA HELICASE SUPV3L1, MITOCHONDRIAL-RELATED"/>
    <property type="match status" value="1"/>
</dbReference>
<evidence type="ECO:0000313" key="9">
    <source>
        <dbReference type="EMBL" id="AOZ45778.1"/>
    </source>
</evidence>
<evidence type="ECO:0000256" key="4">
    <source>
        <dbReference type="ARBA" id="ARBA00022840"/>
    </source>
</evidence>
<feature type="domain" description="Helicase C-terminal" evidence="7">
    <location>
        <begin position="283"/>
        <end position="480"/>
    </location>
</feature>
<dbReference type="GO" id="GO:0004386">
    <property type="term" value="F:helicase activity"/>
    <property type="evidence" value="ECO:0007669"/>
    <property type="project" value="UniProtKB-KW"/>
</dbReference>
<dbReference type="PROSITE" id="PS51192">
    <property type="entry name" value="HELICASE_ATP_BIND_1"/>
    <property type="match status" value="1"/>
</dbReference>
<evidence type="ECO:0000256" key="5">
    <source>
        <dbReference type="SAM" id="MobiDB-lite"/>
    </source>
</evidence>
<dbReference type="EMBL" id="CP014352">
    <property type="protein sequence ID" value="AMS04286.1"/>
    <property type="molecule type" value="Genomic_DNA"/>
</dbReference>
<dbReference type="InterPro" id="IPR011545">
    <property type="entry name" value="DEAD/DEAH_box_helicase_dom"/>
</dbReference>
<accession>A0AAC9FBP2</accession>
<dbReference type="PANTHER" id="PTHR12131">
    <property type="entry name" value="ATP-DEPENDENT RNA AND DNA HELICASE"/>
    <property type="match status" value="1"/>
</dbReference>
<dbReference type="SUPFAM" id="SSF52540">
    <property type="entry name" value="P-loop containing nucleoside triphosphate hydrolases"/>
    <property type="match status" value="1"/>
</dbReference>
<dbReference type="InterPro" id="IPR012961">
    <property type="entry name" value="Ski2/MTR4_C"/>
</dbReference>
<dbReference type="GO" id="GO:0055087">
    <property type="term" value="C:Ski complex"/>
    <property type="evidence" value="ECO:0007669"/>
    <property type="project" value="TreeGrafter"/>
</dbReference>
<feature type="region of interest" description="Disordered" evidence="5">
    <location>
        <begin position="224"/>
        <end position="278"/>
    </location>
</feature>
<feature type="compositionally biased region" description="Basic and acidic residues" evidence="5">
    <location>
        <begin position="225"/>
        <end position="236"/>
    </location>
</feature>
<proteinExistence type="predicted"/>